<sequence>MAGDTSTDWFVEGRLELIGGQAAGERLHPYAAVGFRSRVGGDEARASGTLVGLATPLSVTGLDQDGTLATLGFGAAYDLSRGLTVFGGYDGAFGDNGRQAASLGLRWAF</sequence>
<evidence type="ECO:0000313" key="2">
    <source>
        <dbReference type="EMBL" id="PLR25093.1"/>
    </source>
</evidence>
<dbReference type="InterPro" id="IPR006315">
    <property type="entry name" value="OM_autotransptr_brl_dom"/>
</dbReference>
<dbReference type="GO" id="GO:0019867">
    <property type="term" value="C:outer membrane"/>
    <property type="evidence" value="ECO:0007669"/>
    <property type="project" value="InterPro"/>
</dbReference>
<dbReference type="InterPro" id="IPR005546">
    <property type="entry name" value="Autotransporte_beta"/>
</dbReference>
<dbReference type="InterPro" id="IPR036709">
    <property type="entry name" value="Autotransporte_beta_dom_sf"/>
</dbReference>
<dbReference type="NCBIfam" id="TIGR01414">
    <property type="entry name" value="autotrans_barl"/>
    <property type="match status" value="1"/>
</dbReference>
<dbReference type="AlphaFoldDB" id="A0A2N5DG98"/>
<dbReference type="Gene3D" id="2.40.128.130">
    <property type="entry name" value="Autotransporter beta-domain"/>
    <property type="match status" value="1"/>
</dbReference>
<evidence type="ECO:0000259" key="1">
    <source>
        <dbReference type="Pfam" id="PF03797"/>
    </source>
</evidence>
<protein>
    <recommendedName>
        <fullName evidence="1">Autotransporter domain-containing protein</fullName>
    </recommendedName>
</protein>
<comment type="caution">
    <text evidence="2">The sequence shown here is derived from an EMBL/GenBank/DDBJ whole genome shotgun (WGS) entry which is preliminary data.</text>
</comment>
<keyword evidence="3" id="KW-1185">Reference proteome</keyword>
<accession>A0A2N5DG98</accession>
<gene>
    <name evidence="2" type="ORF">SGCZBJ_12725</name>
</gene>
<organism evidence="2 3">
    <name type="scientific">Caulobacter zeae</name>
    <dbReference type="NCBI Taxonomy" id="2055137"/>
    <lineage>
        <taxon>Bacteria</taxon>
        <taxon>Pseudomonadati</taxon>
        <taxon>Pseudomonadota</taxon>
        <taxon>Alphaproteobacteria</taxon>
        <taxon>Caulobacterales</taxon>
        <taxon>Caulobacteraceae</taxon>
        <taxon>Caulobacter</taxon>
    </lineage>
</organism>
<reference evidence="2 3" key="1">
    <citation type="submission" date="2017-12" db="EMBL/GenBank/DDBJ databases">
        <title>The genome sequence of Caulobacter sp. 410.</title>
        <authorList>
            <person name="Gao J."/>
            <person name="Mao X."/>
            <person name="Sun J."/>
        </authorList>
    </citation>
    <scope>NUCLEOTIDE SEQUENCE [LARGE SCALE GENOMIC DNA]</scope>
    <source>
        <strain evidence="2 3">410</strain>
    </source>
</reference>
<feature type="domain" description="Autotransporter" evidence="1">
    <location>
        <begin position="5"/>
        <end position="90"/>
    </location>
</feature>
<proteinExistence type="predicted"/>
<dbReference type="Proteomes" id="UP000234479">
    <property type="component" value="Unassembled WGS sequence"/>
</dbReference>
<dbReference type="Pfam" id="PF03797">
    <property type="entry name" value="Autotransporter"/>
    <property type="match status" value="1"/>
</dbReference>
<dbReference type="OrthoDB" id="7176850at2"/>
<dbReference type="EMBL" id="PJRS01000022">
    <property type="protein sequence ID" value="PLR25093.1"/>
    <property type="molecule type" value="Genomic_DNA"/>
</dbReference>
<dbReference type="SUPFAM" id="SSF103515">
    <property type="entry name" value="Autotransporter"/>
    <property type="match status" value="1"/>
</dbReference>
<evidence type="ECO:0000313" key="3">
    <source>
        <dbReference type="Proteomes" id="UP000234479"/>
    </source>
</evidence>
<name>A0A2N5DG98_9CAUL</name>